<feature type="compositionally biased region" description="Polar residues" evidence="1">
    <location>
        <begin position="232"/>
        <end position="249"/>
    </location>
</feature>
<feature type="region of interest" description="Disordered" evidence="1">
    <location>
        <begin position="207"/>
        <end position="286"/>
    </location>
</feature>
<evidence type="ECO:0000256" key="1">
    <source>
        <dbReference type="SAM" id="MobiDB-lite"/>
    </source>
</evidence>
<keyword evidence="4" id="KW-1185">Reference proteome</keyword>
<dbReference type="EMBL" id="CALNXI010002898">
    <property type="protein sequence ID" value="CAH3191337.1"/>
    <property type="molecule type" value="Genomic_DNA"/>
</dbReference>
<feature type="domain" description="Phospholipase A2-like" evidence="2">
    <location>
        <begin position="357"/>
        <end position="438"/>
    </location>
</feature>
<feature type="region of interest" description="Disordered" evidence="1">
    <location>
        <begin position="168"/>
        <end position="187"/>
    </location>
</feature>
<sequence length="446" mass="50194">MSRQVPFLKSVLNEANAHKRQQRLRYANIDQINAVSELVLNTLRGVVPQGKFTLKRMRPHASVLRFIANPRNSAKRRRHTMIHQLGAGNLVWKELLKMVEDMKSIPVQDSVAFLRLRDHYKNDLLEDSRLNKATHHLLLTSPSSDAWKRPQLKAVGRELRQWTKCVRQPGGSRVGAGGGDVEEEDEDEMNLAAGPMHTLLTKLLPSPKRIKQTPSSPHPVVTPKAGVKRKVSSSGPTKRSSNLSKSSTPKGPGAPKKKRVSLAVTPKGKKTPNKKRLYFTPPQSTPELIGGEELAEELPISGALGEQPWSKPKEIARNVFKSFRRKSRKAETSSKRRRLQWGGKLDIQKLLSNTGIEFHIPGYQYAGPGTKLAKRLARGDPGINRLDKIAKQHDIAYSKAKNLQDKWKADDVMIRAIDRLPGMKKLTERMVKKVMQAKRRLKLCVF</sequence>
<feature type="compositionally biased region" description="Basic residues" evidence="1">
    <location>
        <begin position="267"/>
        <end position="277"/>
    </location>
</feature>
<accession>A0ABN8SIG4</accession>
<comment type="caution">
    <text evidence="3">The sequence shown here is derived from an EMBL/GenBank/DDBJ whole genome shotgun (WGS) entry which is preliminary data.</text>
</comment>
<evidence type="ECO:0000313" key="4">
    <source>
        <dbReference type="Proteomes" id="UP001159427"/>
    </source>
</evidence>
<evidence type="ECO:0000313" key="3">
    <source>
        <dbReference type="EMBL" id="CAH3191337.1"/>
    </source>
</evidence>
<proteinExistence type="predicted"/>
<name>A0ABN8SIG4_9CNID</name>
<gene>
    <name evidence="3" type="ORF">PEVE_00021636</name>
</gene>
<protein>
    <recommendedName>
        <fullName evidence="2">Phospholipase A2-like domain-containing protein</fullName>
    </recommendedName>
</protein>
<organism evidence="3 4">
    <name type="scientific">Porites evermanni</name>
    <dbReference type="NCBI Taxonomy" id="104178"/>
    <lineage>
        <taxon>Eukaryota</taxon>
        <taxon>Metazoa</taxon>
        <taxon>Cnidaria</taxon>
        <taxon>Anthozoa</taxon>
        <taxon>Hexacorallia</taxon>
        <taxon>Scleractinia</taxon>
        <taxon>Fungiina</taxon>
        <taxon>Poritidae</taxon>
        <taxon>Porites</taxon>
    </lineage>
</organism>
<dbReference type="Proteomes" id="UP001159427">
    <property type="component" value="Unassembled WGS sequence"/>
</dbReference>
<evidence type="ECO:0000259" key="2">
    <source>
        <dbReference type="Pfam" id="PF08398"/>
    </source>
</evidence>
<dbReference type="InterPro" id="IPR013607">
    <property type="entry name" value="Phospholipase_A2-like"/>
</dbReference>
<dbReference type="Pfam" id="PF08398">
    <property type="entry name" value="Phospholip_A2_4"/>
    <property type="match status" value="1"/>
</dbReference>
<reference evidence="3 4" key="1">
    <citation type="submission" date="2022-05" db="EMBL/GenBank/DDBJ databases">
        <authorList>
            <consortium name="Genoscope - CEA"/>
            <person name="William W."/>
        </authorList>
    </citation>
    <scope>NUCLEOTIDE SEQUENCE [LARGE SCALE GENOMIC DNA]</scope>
</reference>